<dbReference type="SUPFAM" id="SSF81271">
    <property type="entry name" value="TGS-like"/>
    <property type="match status" value="1"/>
</dbReference>
<reference evidence="5" key="1">
    <citation type="submission" date="2018-06" db="EMBL/GenBank/DDBJ databases">
        <authorList>
            <person name="Zhirakovskaya E."/>
        </authorList>
    </citation>
    <scope>NUCLEOTIDE SEQUENCE</scope>
</reference>
<dbReference type="AlphaFoldDB" id="A0A3B1C891"/>
<dbReference type="Gene3D" id="3.30.70.260">
    <property type="match status" value="1"/>
</dbReference>
<dbReference type="CDD" id="cd04876">
    <property type="entry name" value="ACT_RelA-SpoT"/>
    <property type="match status" value="1"/>
</dbReference>
<keyword evidence="5" id="KW-0418">Kinase</keyword>
<dbReference type="InterPro" id="IPR033655">
    <property type="entry name" value="TGS_RelA/SpoT"/>
</dbReference>
<dbReference type="CDD" id="cd01668">
    <property type="entry name" value="TGS_RSH"/>
    <property type="match status" value="1"/>
</dbReference>
<comment type="similarity">
    <text evidence="1">Belongs to the RelA/SpoT family.</text>
</comment>
<dbReference type="InterPro" id="IPR004811">
    <property type="entry name" value="RelA/Spo_fam"/>
</dbReference>
<dbReference type="Pfam" id="PF04607">
    <property type="entry name" value="RelA_SpoT"/>
    <property type="match status" value="1"/>
</dbReference>
<dbReference type="Pfam" id="PF13291">
    <property type="entry name" value="ACT_4"/>
    <property type="match status" value="1"/>
</dbReference>
<dbReference type="SUPFAM" id="SSF55021">
    <property type="entry name" value="ACT-like"/>
    <property type="match status" value="1"/>
</dbReference>
<evidence type="ECO:0000259" key="3">
    <source>
        <dbReference type="PROSITE" id="PS51831"/>
    </source>
</evidence>
<dbReference type="SUPFAM" id="SSF81301">
    <property type="entry name" value="Nucleotidyltransferase"/>
    <property type="match status" value="1"/>
</dbReference>
<dbReference type="GO" id="GO:0042594">
    <property type="term" value="P:response to starvation"/>
    <property type="evidence" value="ECO:0007669"/>
    <property type="project" value="TreeGrafter"/>
</dbReference>
<dbReference type="FunFam" id="3.10.20.30:FF:000002">
    <property type="entry name" value="GTP pyrophosphokinase (RelA/SpoT)"/>
    <property type="match status" value="1"/>
</dbReference>
<dbReference type="PROSITE" id="PS51880">
    <property type="entry name" value="TGS"/>
    <property type="match status" value="1"/>
</dbReference>
<gene>
    <name evidence="5" type="ORF">MNBD_NITROSPINAE04-1797</name>
</gene>
<dbReference type="PROSITE" id="PS51831">
    <property type="entry name" value="HD"/>
    <property type="match status" value="1"/>
</dbReference>
<dbReference type="FunFam" id="3.30.460.10:FF:000001">
    <property type="entry name" value="GTP pyrophosphokinase RelA"/>
    <property type="match status" value="1"/>
</dbReference>
<dbReference type="CDD" id="cd00077">
    <property type="entry name" value="HDc"/>
    <property type="match status" value="1"/>
</dbReference>
<dbReference type="EMBL" id="UOGA01000145">
    <property type="protein sequence ID" value="VAX19100.1"/>
    <property type="molecule type" value="Genomic_DNA"/>
</dbReference>
<dbReference type="InterPro" id="IPR012675">
    <property type="entry name" value="Beta-grasp_dom_sf"/>
</dbReference>
<dbReference type="SUPFAM" id="SSF109604">
    <property type="entry name" value="HD-domain/PDEase-like"/>
    <property type="match status" value="1"/>
</dbReference>
<dbReference type="GO" id="GO:0015969">
    <property type="term" value="P:guanosine tetraphosphate metabolic process"/>
    <property type="evidence" value="ECO:0007669"/>
    <property type="project" value="InterPro"/>
</dbReference>
<dbReference type="PROSITE" id="PS51671">
    <property type="entry name" value="ACT"/>
    <property type="match status" value="1"/>
</dbReference>
<dbReference type="PANTHER" id="PTHR21262:SF36">
    <property type="entry name" value="BIFUNCTIONAL (P)PPGPP SYNTHASE_HYDROLASE SPOT"/>
    <property type="match status" value="1"/>
</dbReference>
<dbReference type="InterPro" id="IPR002912">
    <property type="entry name" value="ACT_dom"/>
</dbReference>
<dbReference type="NCBIfam" id="TIGR00691">
    <property type="entry name" value="spoT_relA"/>
    <property type="match status" value="1"/>
</dbReference>
<dbReference type="Gene3D" id="3.10.20.30">
    <property type="match status" value="1"/>
</dbReference>
<accession>A0A3B1C891</accession>
<dbReference type="InterPro" id="IPR043519">
    <property type="entry name" value="NT_sf"/>
</dbReference>
<dbReference type="EC" id="2.7.6.5" evidence="5"/>
<dbReference type="SMART" id="SM00471">
    <property type="entry name" value="HDc"/>
    <property type="match status" value="1"/>
</dbReference>
<dbReference type="EC" id="3.1.7.2" evidence="5"/>
<dbReference type="SMART" id="SM00954">
    <property type="entry name" value="RelA_SpoT"/>
    <property type="match status" value="1"/>
</dbReference>
<dbReference type="Pfam" id="PF19296">
    <property type="entry name" value="RelA_AH_RIS"/>
    <property type="match status" value="1"/>
</dbReference>
<dbReference type="InterPro" id="IPR004095">
    <property type="entry name" value="TGS"/>
</dbReference>
<dbReference type="InterPro" id="IPR006674">
    <property type="entry name" value="HD_domain"/>
</dbReference>
<sequence>MIRPEFIIEELRRNMPEANIEMVWRAYAFSARMHKGQKRVSGEPYLNHPLEVANILAHMKLGHVSIAVALLHDTVEDTGVTTEDIKKLFGEEVMQLVDGVTKISQLKFSSKEEHQAENFRKMILAMSKDIRVILVKLADRIHNMRTLHYLSPEKQKAIAGETLEIYAPLANRLGMGWIKTELENNSFKYLHPKDYQKIKNEVEADESEREAYIGEIVAEVKERLKQEGYDVEVQGRPKHLYSIFSKMRRQGIDFKEVLDLMGIRIITNLKQECYAILGLLHNIYKPIPGKLDDYIALPKENMYQSLHTTIVGPKGRAVEFQIRSRAMDLVSEEGIAAHWRYKEGSVTEGKHDEEIVWLRRLLDWQQEVKNPKKFLEFVKIDLFSDEVYVFTPNQEVKALPKGSTPIDFAYAVHTDIGSHCIGAKINGKLASLRQELNSGDIVEALTSQQAHPSRDWLKIVKTSKARTKISSYINQAEKNRALELGREFLEKELVKLGVDPKSRITESVIMPHAQASGYTSVDSLFVALGLGKMKMAPLLAKLAPKETVIANKKKTFIRSAFKKLISRSSQKEKFPGVRIQNMNDLLIRFAQCCNPVPGDSIKGFVSRGRGLVIHTVDCPNAVGMGVDSERSVDVEWDVKKKGKHLVMLAVKSKDKPGMLSQVTGIIADSGSNITEATVKVGDKSKGQIYVTFEVADLTQLQKLMNSLMRLPGVISVERIKDRRSFKPARLPKKA</sequence>
<dbReference type="GO" id="GO:0008893">
    <property type="term" value="F:guanosine-3',5'-bis(diphosphate) 3'-diphosphatase activity"/>
    <property type="evidence" value="ECO:0007669"/>
    <property type="project" value="UniProtKB-EC"/>
</dbReference>
<dbReference type="Gene3D" id="3.30.460.10">
    <property type="entry name" value="Beta Polymerase, domain 2"/>
    <property type="match status" value="1"/>
</dbReference>
<dbReference type="Pfam" id="PF02824">
    <property type="entry name" value="TGS"/>
    <property type="match status" value="1"/>
</dbReference>
<dbReference type="GO" id="GO:0005886">
    <property type="term" value="C:plasma membrane"/>
    <property type="evidence" value="ECO:0007669"/>
    <property type="project" value="TreeGrafter"/>
</dbReference>
<dbReference type="CDD" id="cd05399">
    <property type="entry name" value="NT_Rel-Spo_like"/>
    <property type="match status" value="1"/>
</dbReference>
<evidence type="ECO:0000259" key="4">
    <source>
        <dbReference type="PROSITE" id="PS51880"/>
    </source>
</evidence>
<protein>
    <submittedName>
        <fullName evidence="5">Guanosine-3',5'-bis(Diphosphate) 3'-pyrophosphohydrolase / GTP pyrophosphokinase, (P)ppGpp synthetase II</fullName>
        <ecNumber evidence="5">2.7.6.5</ecNumber>
        <ecNumber evidence="5">3.1.7.2</ecNumber>
    </submittedName>
</protein>
<organism evidence="5">
    <name type="scientific">hydrothermal vent metagenome</name>
    <dbReference type="NCBI Taxonomy" id="652676"/>
    <lineage>
        <taxon>unclassified sequences</taxon>
        <taxon>metagenomes</taxon>
        <taxon>ecological metagenomes</taxon>
    </lineage>
</organism>
<dbReference type="GO" id="GO:0008728">
    <property type="term" value="F:GTP diphosphokinase activity"/>
    <property type="evidence" value="ECO:0007669"/>
    <property type="project" value="UniProtKB-EC"/>
</dbReference>
<dbReference type="PANTHER" id="PTHR21262">
    <property type="entry name" value="GUANOSINE-3',5'-BIS DIPHOSPHATE 3'-PYROPHOSPHOHYDROLASE"/>
    <property type="match status" value="1"/>
</dbReference>
<dbReference type="FunFam" id="1.10.3210.10:FF:000001">
    <property type="entry name" value="GTP pyrophosphokinase RelA"/>
    <property type="match status" value="1"/>
</dbReference>
<dbReference type="Gene3D" id="1.10.3210.10">
    <property type="entry name" value="Hypothetical protein af1432"/>
    <property type="match status" value="1"/>
</dbReference>
<feature type="domain" description="HD" evidence="3">
    <location>
        <begin position="45"/>
        <end position="144"/>
    </location>
</feature>
<dbReference type="InterPro" id="IPR003607">
    <property type="entry name" value="HD/PDEase_dom"/>
</dbReference>
<feature type="domain" description="ACT" evidence="2">
    <location>
        <begin position="647"/>
        <end position="721"/>
    </location>
</feature>
<keyword evidence="5" id="KW-0378">Hydrolase</keyword>
<dbReference type="GO" id="GO:0016301">
    <property type="term" value="F:kinase activity"/>
    <property type="evidence" value="ECO:0007669"/>
    <property type="project" value="UniProtKB-KW"/>
</dbReference>
<dbReference type="InterPro" id="IPR007685">
    <property type="entry name" value="RelA_SpoT"/>
</dbReference>
<dbReference type="InterPro" id="IPR012676">
    <property type="entry name" value="TGS-like"/>
</dbReference>
<keyword evidence="5" id="KW-0808">Transferase</keyword>
<dbReference type="InterPro" id="IPR045600">
    <property type="entry name" value="RelA/SpoT_AH_RIS"/>
</dbReference>
<evidence type="ECO:0000259" key="2">
    <source>
        <dbReference type="PROSITE" id="PS51671"/>
    </source>
</evidence>
<name>A0A3B1C891_9ZZZZ</name>
<evidence type="ECO:0000256" key="1">
    <source>
        <dbReference type="ARBA" id="ARBA00007476"/>
    </source>
</evidence>
<dbReference type="Pfam" id="PF13328">
    <property type="entry name" value="HD_4"/>
    <property type="match status" value="1"/>
</dbReference>
<proteinExistence type="inferred from homology"/>
<feature type="domain" description="TGS" evidence="4">
    <location>
        <begin position="385"/>
        <end position="446"/>
    </location>
</feature>
<dbReference type="InterPro" id="IPR045865">
    <property type="entry name" value="ACT-like_dom_sf"/>
</dbReference>
<evidence type="ECO:0000313" key="5">
    <source>
        <dbReference type="EMBL" id="VAX19100.1"/>
    </source>
</evidence>